<feature type="domain" description="HTH La-type RNA-binding" evidence="4">
    <location>
        <begin position="1"/>
        <end position="92"/>
    </location>
</feature>
<dbReference type="InterPro" id="IPR036390">
    <property type="entry name" value="WH_DNA-bd_sf"/>
</dbReference>
<evidence type="ECO:0000256" key="3">
    <source>
        <dbReference type="SAM" id="MobiDB-lite"/>
    </source>
</evidence>
<dbReference type="GO" id="GO:0003723">
    <property type="term" value="F:RNA binding"/>
    <property type="evidence" value="ECO:0007669"/>
    <property type="project" value="UniProtKB-UniRule"/>
</dbReference>
<proteinExistence type="predicted"/>
<name>R7QE07_CHOCR</name>
<feature type="region of interest" description="Disordered" evidence="3">
    <location>
        <begin position="433"/>
        <end position="483"/>
    </location>
</feature>
<dbReference type="OrthoDB" id="439993at2759"/>
<keyword evidence="1 2" id="KW-0694">RNA-binding</keyword>
<evidence type="ECO:0000313" key="5">
    <source>
        <dbReference type="EMBL" id="CDF36752.1"/>
    </source>
</evidence>
<reference evidence="6" key="1">
    <citation type="journal article" date="2013" name="Proc. Natl. Acad. Sci. U.S.A.">
        <title>Genome structure and metabolic features in the red seaweed Chondrus crispus shed light on evolution of the Archaeplastida.</title>
        <authorList>
            <person name="Collen J."/>
            <person name="Porcel B."/>
            <person name="Carre W."/>
            <person name="Ball S.G."/>
            <person name="Chaparro C."/>
            <person name="Tonon T."/>
            <person name="Barbeyron T."/>
            <person name="Michel G."/>
            <person name="Noel B."/>
            <person name="Valentin K."/>
            <person name="Elias M."/>
            <person name="Artiguenave F."/>
            <person name="Arun A."/>
            <person name="Aury J.M."/>
            <person name="Barbosa-Neto J.F."/>
            <person name="Bothwell J.H."/>
            <person name="Bouget F.Y."/>
            <person name="Brillet L."/>
            <person name="Cabello-Hurtado F."/>
            <person name="Capella-Gutierrez S."/>
            <person name="Charrier B."/>
            <person name="Cladiere L."/>
            <person name="Cock J.M."/>
            <person name="Coelho S.M."/>
            <person name="Colleoni C."/>
            <person name="Czjzek M."/>
            <person name="Da Silva C."/>
            <person name="Delage L."/>
            <person name="Denoeud F."/>
            <person name="Deschamps P."/>
            <person name="Dittami S.M."/>
            <person name="Gabaldon T."/>
            <person name="Gachon C.M."/>
            <person name="Groisillier A."/>
            <person name="Herve C."/>
            <person name="Jabbari K."/>
            <person name="Katinka M."/>
            <person name="Kloareg B."/>
            <person name="Kowalczyk N."/>
            <person name="Labadie K."/>
            <person name="Leblanc C."/>
            <person name="Lopez P.J."/>
            <person name="McLachlan D.H."/>
            <person name="Meslet-Cladiere L."/>
            <person name="Moustafa A."/>
            <person name="Nehr Z."/>
            <person name="Nyvall Collen P."/>
            <person name="Panaud O."/>
            <person name="Partensky F."/>
            <person name="Poulain J."/>
            <person name="Rensing S.A."/>
            <person name="Rousvoal S."/>
            <person name="Samson G."/>
            <person name="Symeonidi A."/>
            <person name="Weissenbach J."/>
            <person name="Zambounis A."/>
            <person name="Wincker P."/>
            <person name="Boyen C."/>
        </authorList>
    </citation>
    <scope>NUCLEOTIDE SEQUENCE [LARGE SCALE GENOMIC DNA]</scope>
    <source>
        <strain evidence="6">cv. Stackhouse</strain>
    </source>
</reference>
<dbReference type="Gramene" id="CDF36752">
    <property type="protein sequence ID" value="CDF36752"/>
    <property type="gene ID" value="CHC_T00004798001"/>
</dbReference>
<feature type="compositionally biased region" description="Polar residues" evidence="3">
    <location>
        <begin position="433"/>
        <end position="443"/>
    </location>
</feature>
<dbReference type="GeneID" id="17324286"/>
<organism evidence="5 6">
    <name type="scientific">Chondrus crispus</name>
    <name type="common">Carrageen Irish moss</name>
    <name type="synonym">Polymorpha crispa</name>
    <dbReference type="NCBI Taxonomy" id="2769"/>
    <lineage>
        <taxon>Eukaryota</taxon>
        <taxon>Rhodophyta</taxon>
        <taxon>Florideophyceae</taxon>
        <taxon>Rhodymeniophycidae</taxon>
        <taxon>Gigartinales</taxon>
        <taxon>Gigartinaceae</taxon>
        <taxon>Chondrus</taxon>
    </lineage>
</organism>
<sequence length="510" mass="56194">MFSIQHTVAVVEQIEFYFGPFNLSQDPYLLSIIGADGWVLLAEICSWPRMAQLGASDPFQVARAIVSFSLALDVDASFQFVRLRGNPAFIVPGPFVSSRHQPQLIVPRHPLAQHSPYPDFCGSSLPPHGHIGHSESSGTTFQHQYPVWPQSLTMPSWSVQLPGRQPVTSPTENSTQFSDACPSTKLQARAGSPDLSHQVAELPCQPGHYLPGIHLQKEPSALAAATVDDPNQGDCQVERLHSPLSEHRLKCCIEEGASSARKTLQTAARSRDAARGTKTSPHAPDRRMQMNGDTRLLRHEAVRDGRHIERGRSQDKWKQLLSSIGHKGSQRDNLQVHAHCPGAIEKMASDVSSDENDAKRLGQVRTTGPRLRCSSTHHRHSKGAGLQSCEVHSCGPPHDMKHSRCMPDSHQPFMGATSVNGLSSGKRQTYQRWYGKGQQQNGVCRSKERRRDRQGEHSPLNLANFPALPRARKRGFNAGSEKSIKRSVPVLTLAWAKKLTSVARNASPPP</sequence>
<evidence type="ECO:0000313" key="6">
    <source>
        <dbReference type="Proteomes" id="UP000012073"/>
    </source>
</evidence>
<dbReference type="AlphaFoldDB" id="R7QE07"/>
<evidence type="ECO:0000256" key="2">
    <source>
        <dbReference type="PROSITE-ProRule" id="PRU00332"/>
    </source>
</evidence>
<gene>
    <name evidence="5" type="ORF">CHC_T00004798001</name>
</gene>
<feature type="compositionally biased region" description="Basic and acidic residues" evidence="3">
    <location>
        <begin position="445"/>
        <end position="456"/>
    </location>
</feature>
<keyword evidence="6" id="KW-1185">Reference proteome</keyword>
<dbReference type="Pfam" id="PF05383">
    <property type="entry name" value="La"/>
    <property type="match status" value="1"/>
</dbReference>
<dbReference type="InterPro" id="IPR006630">
    <property type="entry name" value="La_HTH"/>
</dbReference>
<dbReference type="SMART" id="SM00715">
    <property type="entry name" value="LA"/>
    <property type="match status" value="1"/>
</dbReference>
<accession>R7QE07</accession>
<protein>
    <recommendedName>
        <fullName evidence="4">HTH La-type RNA-binding domain-containing protein</fullName>
    </recommendedName>
</protein>
<dbReference type="PROSITE" id="PS50961">
    <property type="entry name" value="HTH_LA"/>
    <property type="match status" value="1"/>
</dbReference>
<dbReference type="Gene3D" id="1.10.10.10">
    <property type="entry name" value="Winged helix-like DNA-binding domain superfamily/Winged helix DNA-binding domain"/>
    <property type="match status" value="1"/>
</dbReference>
<dbReference type="PhylomeDB" id="R7QE07"/>
<dbReference type="RefSeq" id="XP_005716571.1">
    <property type="nucleotide sequence ID" value="XM_005716514.1"/>
</dbReference>
<dbReference type="EMBL" id="HG001800">
    <property type="protein sequence ID" value="CDF36752.1"/>
    <property type="molecule type" value="Genomic_DNA"/>
</dbReference>
<dbReference type="Proteomes" id="UP000012073">
    <property type="component" value="Unassembled WGS sequence"/>
</dbReference>
<feature type="region of interest" description="Disordered" evidence="3">
    <location>
        <begin position="266"/>
        <end position="292"/>
    </location>
</feature>
<dbReference type="KEGG" id="ccp:CHC_T00004798001"/>
<dbReference type="SUPFAM" id="SSF46785">
    <property type="entry name" value="Winged helix' DNA-binding domain"/>
    <property type="match status" value="1"/>
</dbReference>
<dbReference type="InterPro" id="IPR036388">
    <property type="entry name" value="WH-like_DNA-bd_sf"/>
</dbReference>
<evidence type="ECO:0000256" key="1">
    <source>
        <dbReference type="ARBA" id="ARBA00022884"/>
    </source>
</evidence>
<evidence type="ECO:0000259" key="4">
    <source>
        <dbReference type="PROSITE" id="PS50961"/>
    </source>
</evidence>